<evidence type="ECO:0000256" key="1">
    <source>
        <dbReference type="SAM" id="MobiDB-lite"/>
    </source>
</evidence>
<gene>
    <name evidence="2" type="ORF">CEY15_01990</name>
</gene>
<name>A0A2A2WUD6_9ACTN</name>
<organism evidence="2 3">
    <name type="scientific">Dietzia natronolimnaea</name>
    <dbReference type="NCBI Taxonomy" id="161920"/>
    <lineage>
        <taxon>Bacteria</taxon>
        <taxon>Bacillati</taxon>
        <taxon>Actinomycetota</taxon>
        <taxon>Actinomycetes</taxon>
        <taxon>Mycobacteriales</taxon>
        <taxon>Dietziaceae</taxon>
        <taxon>Dietzia</taxon>
    </lineage>
</organism>
<reference evidence="3" key="1">
    <citation type="submission" date="2017-09" db="EMBL/GenBank/DDBJ databases">
        <authorList>
            <person name="Zhang Y."/>
            <person name="Huang X."/>
            <person name="Liu J."/>
            <person name="Lu L."/>
            <person name="Peng K."/>
        </authorList>
    </citation>
    <scope>NUCLEOTIDE SEQUENCE [LARGE SCALE GENOMIC DNA]</scope>
    <source>
        <strain evidence="3">S-XJ-1</strain>
    </source>
</reference>
<dbReference type="EMBL" id="NTGA01000004">
    <property type="protein sequence ID" value="PAY24594.1"/>
    <property type="molecule type" value="Genomic_DNA"/>
</dbReference>
<dbReference type="Proteomes" id="UP000218810">
    <property type="component" value="Unassembled WGS sequence"/>
</dbReference>
<feature type="compositionally biased region" description="Low complexity" evidence="1">
    <location>
        <begin position="1"/>
        <end position="25"/>
    </location>
</feature>
<protein>
    <recommendedName>
        <fullName evidence="4">Fibronectin attachment protein</fullName>
    </recommendedName>
</protein>
<dbReference type="AlphaFoldDB" id="A0A2A2WUD6"/>
<feature type="region of interest" description="Disordered" evidence="1">
    <location>
        <begin position="1"/>
        <end position="33"/>
    </location>
</feature>
<evidence type="ECO:0008006" key="4">
    <source>
        <dbReference type="Google" id="ProtNLM"/>
    </source>
</evidence>
<accession>A0A2A2WUD6</accession>
<proteinExistence type="predicted"/>
<keyword evidence="3" id="KW-1185">Reference proteome</keyword>
<sequence length="229" mass="23800">MGSDDSPASDLASAPDDSPDAPDASHLTPEEKRGPRTIHVALAMLVALLIAAVATDPASVLPRDSTLHGAHHLDEESGLDIAVPIGWQIVGRPEIGSVQMVPVGSGNALDTRIIAGVLEPGIAAAAIVDDQGAATALAETIQLYLMGISGTRDELRVTDVRNEAGTGVAVSYVLAPHDPEDATAGGLVYAAVFGSEGRRWWVAYVTTAQQSTPGPRWMDRIVGDIRFPG</sequence>
<dbReference type="OrthoDB" id="4774913at2"/>
<evidence type="ECO:0000313" key="2">
    <source>
        <dbReference type="EMBL" id="PAY24594.1"/>
    </source>
</evidence>
<dbReference type="RefSeq" id="WP_095717059.1">
    <property type="nucleotide sequence ID" value="NZ_NTGA01000004.1"/>
</dbReference>
<evidence type="ECO:0000313" key="3">
    <source>
        <dbReference type="Proteomes" id="UP000218810"/>
    </source>
</evidence>
<comment type="caution">
    <text evidence="2">The sequence shown here is derived from an EMBL/GenBank/DDBJ whole genome shotgun (WGS) entry which is preliminary data.</text>
</comment>